<dbReference type="EMBL" id="UYJE01009439">
    <property type="protein sequence ID" value="VDI73457.1"/>
    <property type="molecule type" value="Genomic_DNA"/>
</dbReference>
<comment type="caution">
    <text evidence="2">The sequence shown here is derived from an EMBL/GenBank/DDBJ whole genome shotgun (WGS) entry which is preliminary data.</text>
</comment>
<sequence>MLASKVGNKKLSISIQPHQSPSEGRKQKSKCIQSPPPCPSEGRNKKLDDSIQPPNAPSEEGGIKVNRYQSTIPNAPSEGRNKKSIDIKSTSQSIRRLASGLIEKHSPHRKEKADSLDLSDSDEDLPDHYKSKDTRVHKQLPSEVLLVDASRQTKDPNQSEVDIMVGFERSPVRVVCHSLDKVNSDLRSSKSKSVKVDSMNTIKITKELPRINVDNLSPGEPCRSVDNFNLLTQIEKDMRINRLPQPNFDDSQDSDMSEKPVADDNQSVHSESDACSVQDLVTSKTKGNIRKKR</sequence>
<dbReference type="AlphaFoldDB" id="A0A8B6H3F4"/>
<organism evidence="2 3">
    <name type="scientific">Mytilus galloprovincialis</name>
    <name type="common">Mediterranean mussel</name>
    <dbReference type="NCBI Taxonomy" id="29158"/>
    <lineage>
        <taxon>Eukaryota</taxon>
        <taxon>Metazoa</taxon>
        <taxon>Spiralia</taxon>
        <taxon>Lophotrochozoa</taxon>
        <taxon>Mollusca</taxon>
        <taxon>Bivalvia</taxon>
        <taxon>Autobranchia</taxon>
        <taxon>Pteriomorphia</taxon>
        <taxon>Mytilida</taxon>
        <taxon>Mytiloidea</taxon>
        <taxon>Mytilidae</taxon>
        <taxon>Mytilinae</taxon>
        <taxon>Mytilus</taxon>
    </lineage>
</organism>
<reference evidence="2" key="1">
    <citation type="submission" date="2018-11" db="EMBL/GenBank/DDBJ databases">
        <authorList>
            <person name="Alioto T."/>
            <person name="Alioto T."/>
        </authorList>
    </citation>
    <scope>NUCLEOTIDE SEQUENCE</scope>
</reference>
<feature type="region of interest" description="Disordered" evidence="1">
    <location>
        <begin position="1"/>
        <end position="137"/>
    </location>
</feature>
<proteinExistence type="predicted"/>
<feature type="region of interest" description="Disordered" evidence="1">
    <location>
        <begin position="240"/>
        <end position="293"/>
    </location>
</feature>
<name>A0A8B6H3F4_MYTGA</name>
<evidence type="ECO:0000313" key="2">
    <source>
        <dbReference type="EMBL" id="VDI73457.1"/>
    </source>
</evidence>
<accession>A0A8B6H3F4</accession>
<dbReference type="Proteomes" id="UP000596742">
    <property type="component" value="Unassembled WGS sequence"/>
</dbReference>
<feature type="compositionally biased region" description="Polar residues" evidence="1">
    <location>
        <begin position="11"/>
        <end position="22"/>
    </location>
</feature>
<keyword evidence="3" id="KW-1185">Reference proteome</keyword>
<evidence type="ECO:0000313" key="3">
    <source>
        <dbReference type="Proteomes" id="UP000596742"/>
    </source>
</evidence>
<feature type="compositionally biased region" description="Polar residues" evidence="1">
    <location>
        <begin position="264"/>
        <end position="286"/>
    </location>
</feature>
<dbReference type="OrthoDB" id="6160525at2759"/>
<protein>
    <submittedName>
        <fullName evidence="2">Uncharacterized protein</fullName>
    </submittedName>
</protein>
<feature type="compositionally biased region" description="Basic and acidic residues" evidence="1">
    <location>
        <begin position="126"/>
        <end position="136"/>
    </location>
</feature>
<evidence type="ECO:0000256" key="1">
    <source>
        <dbReference type="SAM" id="MobiDB-lite"/>
    </source>
</evidence>
<gene>
    <name evidence="2" type="ORF">MGAL_10B030503</name>
</gene>